<evidence type="ECO:0000313" key="4">
    <source>
        <dbReference type="EMBL" id="AET38317.1"/>
    </source>
</evidence>
<feature type="compositionally biased region" description="Basic residues" evidence="3">
    <location>
        <begin position="489"/>
        <end position="506"/>
    </location>
</feature>
<dbReference type="RefSeq" id="XP_003645134.1">
    <property type="nucleotide sequence ID" value="XM_003645086.1"/>
</dbReference>
<dbReference type="FunCoup" id="G8JQI4">
    <property type="interactions" value="118"/>
</dbReference>
<evidence type="ECO:0000256" key="2">
    <source>
        <dbReference type="ARBA" id="ARBA00022737"/>
    </source>
</evidence>
<evidence type="ECO:0008006" key="6">
    <source>
        <dbReference type="Google" id="ProtNLM"/>
    </source>
</evidence>
<gene>
    <name evidence="4" type="ordered locus">Ecym_2604</name>
</gene>
<dbReference type="SUPFAM" id="SSF50978">
    <property type="entry name" value="WD40 repeat-like"/>
    <property type="match status" value="1"/>
</dbReference>
<accession>G8JQI4</accession>
<reference evidence="5" key="1">
    <citation type="journal article" date="2012" name="G3 (Bethesda)">
        <title>Pichia sorbitophila, an interspecies yeast hybrid reveals early steps of genome resolution following polyploidization.</title>
        <authorList>
            <person name="Leh Louis V."/>
            <person name="Despons L."/>
            <person name="Friedrich A."/>
            <person name="Martin T."/>
            <person name="Durrens P."/>
            <person name="Casaregola S."/>
            <person name="Neuveglise C."/>
            <person name="Fairhead C."/>
            <person name="Marck C."/>
            <person name="Cruz J.A."/>
            <person name="Straub M.L."/>
            <person name="Kugler V."/>
            <person name="Sacerdot C."/>
            <person name="Uzunov Z."/>
            <person name="Thierry A."/>
            <person name="Weiss S."/>
            <person name="Bleykasten C."/>
            <person name="De Montigny J."/>
            <person name="Jacques N."/>
            <person name="Jung P."/>
            <person name="Lemaire M."/>
            <person name="Mallet S."/>
            <person name="Morel G."/>
            <person name="Richard G.F."/>
            <person name="Sarkar A."/>
            <person name="Savel G."/>
            <person name="Schacherer J."/>
            <person name="Seret M.L."/>
            <person name="Talla E."/>
            <person name="Samson G."/>
            <person name="Jubin C."/>
            <person name="Poulain J."/>
            <person name="Vacherie B."/>
            <person name="Barbe V."/>
            <person name="Pelletier E."/>
            <person name="Sherman D.J."/>
            <person name="Westhof E."/>
            <person name="Weissenbach J."/>
            <person name="Baret P.V."/>
            <person name="Wincker P."/>
            <person name="Gaillardin C."/>
            <person name="Dujon B."/>
            <person name="Souciet J.L."/>
        </authorList>
    </citation>
    <scope>NUCLEOTIDE SEQUENCE [LARGE SCALE GENOMIC DNA]</scope>
    <source>
        <strain evidence="5">CBS 270.75 / DBVPG 7215 / KCTC 17166 / NRRL Y-17582</strain>
    </source>
</reference>
<dbReference type="Gene3D" id="2.130.10.10">
    <property type="entry name" value="YVTN repeat-like/Quinoprotein amine dehydrogenase"/>
    <property type="match status" value="2"/>
</dbReference>
<keyword evidence="1" id="KW-0853">WD repeat</keyword>
<name>G8JQI4_ERECY</name>
<proteinExistence type="predicted"/>
<dbReference type="PANTHER" id="PTHR19857:SF8">
    <property type="entry name" value="ANGIO-ASSOCIATED MIGRATORY CELL PROTEIN"/>
    <property type="match status" value="1"/>
</dbReference>
<dbReference type="InterPro" id="IPR001680">
    <property type="entry name" value="WD40_rpt"/>
</dbReference>
<dbReference type="OrthoDB" id="2288928at2759"/>
<dbReference type="PANTHER" id="PTHR19857">
    <property type="entry name" value="MITOCHONDRIAL DIVISION PROTEIN 1-RELATED"/>
    <property type="match status" value="1"/>
</dbReference>
<dbReference type="Proteomes" id="UP000006790">
    <property type="component" value="Chromosome 2"/>
</dbReference>
<feature type="region of interest" description="Disordered" evidence="3">
    <location>
        <begin position="421"/>
        <end position="518"/>
    </location>
</feature>
<organism evidence="4 5">
    <name type="scientific">Eremothecium cymbalariae (strain CBS 270.75 / DBVPG 7215 / KCTC 17166 / NRRL Y-17582)</name>
    <name type="common">Yeast</name>
    <dbReference type="NCBI Taxonomy" id="931890"/>
    <lineage>
        <taxon>Eukaryota</taxon>
        <taxon>Fungi</taxon>
        <taxon>Dikarya</taxon>
        <taxon>Ascomycota</taxon>
        <taxon>Saccharomycotina</taxon>
        <taxon>Saccharomycetes</taxon>
        <taxon>Saccharomycetales</taxon>
        <taxon>Saccharomycetaceae</taxon>
        <taxon>Eremothecium</taxon>
    </lineage>
</organism>
<keyword evidence="5" id="KW-1185">Reference proteome</keyword>
<dbReference type="SMART" id="SM00320">
    <property type="entry name" value="WD40"/>
    <property type="match status" value="3"/>
</dbReference>
<dbReference type="AlphaFoldDB" id="G8JQI4"/>
<keyword evidence="2" id="KW-0677">Repeat</keyword>
<dbReference type="InterPro" id="IPR036322">
    <property type="entry name" value="WD40_repeat_dom_sf"/>
</dbReference>
<evidence type="ECO:0000256" key="3">
    <source>
        <dbReference type="SAM" id="MobiDB-lite"/>
    </source>
</evidence>
<protein>
    <recommendedName>
        <fullName evidence="6">WD repeat-containing protein JIP5</fullName>
    </recommendedName>
</protein>
<dbReference type="HOGENOM" id="CLU_035623_0_0_1"/>
<evidence type="ECO:0000313" key="5">
    <source>
        <dbReference type="Proteomes" id="UP000006790"/>
    </source>
</evidence>
<dbReference type="OMA" id="DDNCIWC"/>
<dbReference type="eggNOG" id="KOG2444">
    <property type="taxonomic scope" value="Eukaryota"/>
</dbReference>
<dbReference type="EMBL" id="CP002498">
    <property type="protein sequence ID" value="AET38317.1"/>
    <property type="molecule type" value="Genomic_DNA"/>
</dbReference>
<sequence length="518" mass="57521">MGKKKSKQCGDDFINSQKNPLLELKFENPLFAIACHPEKPIIVTGLATGHMFCHEYNVGMLRSFIKQNLEEISSLDAQRKSQKSWQVVNVPQKSEEQALTGVTVLWSTRRHKGSVRSIALEADGSYVYSIGSDNVLKKANTYSGKVVNKAVLSEDPKIKYTKLLKSSTHPFLLLGSEDGNVEVYNSSTLKLMNTIQNVHGGDPINDIFQFVGKSVYKHISLGQTTLARWDCRQSNEIDTSISPDDKDAKGNVLLSDNQEDEMLSGTFVDPTDGETLVCGMGEGVLTVWKPKKNDLVDQLTRIKICRGESIDCVMSSLQDDGCVWCGCSNGKVYKVNVKLGKVVEVRKHSRLDEVSFLDLDYDYRLISGGMDKMKIWESDDFEYDFAKPCEGQKGVEDEGFVPVSVDSAQEDSDGLWEQLEKNHSDLDTNSGKTTDSSDSSSESELDEDSSSGEVQLAGLSKEELIAELDKDLDNSDKPKRALNTEISAKNKKLKNASKDRKAHNAKSHFNGIRRFDGL</sequence>
<evidence type="ECO:0000256" key="1">
    <source>
        <dbReference type="ARBA" id="ARBA00022574"/>
    </source>
</evidence>
<dbReference type="STRING" id="931890.G8JQI4"/>
<dbReference type="InterPro" id="IPR015943">
    <property type="entry name" value="WD40/YVTN_repeat-like_dom_sf"/>
</dbReference>
<dbReference type="GeneID" id="11468353"/>
<dbReference type="InParanoid" id="G8JQI4"/>
<feature type="compositionally biased region" description="Acidic residues" evidence="3">
    <location>
        <begin position="441"/>
        <end position="450"/>
    </location>
</feature>
<dbReference type="InterPro" id="IPR051179">
    <property type="entry name" value="WD_repeat_multifunction"/>
</dbReference>
<feature type="compositionally biased region" description="Basic and acidic residues" evidence="3">
    <location>
        <begin position="460"/>
        <end position="479"/>
    </location>
</feature>
<dbReference type="KEGG" id="erc:Ecym_2604"/>